<dbReference type="InterPro" id="IPR029063">
    <property type="entry name" value="SAM-dependent_MTases_sf"/>
</dbReference>
<dbReference type="GO" id="GO:0046983">
    <property type="term" value="F:protein dimerization activity"/>
    <property type="evidence" value="ECO:0007669"/>
    <property type="project" value="InterPro"/>
</dbReference>
<dbReference type="PANTHER" id="PTHR43712">
    <property type="entry name" value="PUTATIVE (AFU_ORTHOLOGUE AFUA_4G14580)-RELATED"/>
    <property type="match status" value="1"/>
</dbReference>
<keyword evidence="7" id="KW-1185">Reference proteome</keyword>
<dbReference type="EMBL" id="JAYKXP010000020">
    <property type="protein sequence ID" value="KAK7047266.1"/>
    <property type="molecule type" value="Genomic_DNA"/>
</dbReference>
<dbReference type="PANTHER" id="PTHR43712:SF2">
    <property type="entry name" value="O-METHYLTRANSFERASE CICE"/>
    <property type="match status" value="1"/>
</dbReference>
<feature type="domain" description="O-methyltransferase dimerisation" evidence="5">
    <location>
        <begin position="88"/>
        <end position="165"/>
    </location>
</feature>
<dbReference type="InterPro" id="IPR001077">
    <property type="entry name" value="COMT_C"/>
</dbReference>
<organism evidence="6 7">
    <name type="scientific">Paramarasmius palmivorus</name>
    <dbReference type="NCBI Taxonomy" id="297713"/>
    <lineage>
        <taxon>Eukaryota</taxon>
        <taxon>Fungi</taxon>
        <taxon>Dikarya</taxon>
        <taxon>Basidiomycota</taxon>
        <taxon>Agaricomycotina</taxon>
        <taxon>Agaricomycetes</taxon>
        <taxon>Agaricomycetidae</taxon>
        <taxon>Agaricales</taxon>
        <taxon>Marasmiineae</taxon>
        <taxon>Marasmiaceae</taxon>
        <taxon>Paramarasmius</taxon>
    </lineage>
</organism>
<evidence type="ECO:0000256" key="1">
    <source>
        <dbReference type="ARBA" id="ARBA00022603"/>
    </source>
</evidence>
<keyword evidence="2" id="KW-0808">Transferase</keyword>
<evidence type="ECO:0000259" key="5">
    <source>
        <dbReference type="Pfam" id="PF08100"/>
    </source>
</evidence>
<dbReference type="SUPFAM" id="SSF53335">
    <property type="entry name" value="S-adenosyl-L-methionine-dependent methyltransferases"/>
    <property type="match status" value="1"/>
</dbReference>
<evidence type="ECO:0000259" key="4">
    <source>
        <dbReference type="Pfam" id="PF00891"/>
    </source>
</evidence>
<name>A0AAW0D4W5_9AGAR</name>
<evidence type="ECO:0000313" key="7">
    <source>
        <dbReference type="Proteomes" id="UP001383192"/>
    </source>
</evidence>
<reference evidence="6 7" key="1">
    <citation type="submission" date="2024-01" db="EMBL/GenBank/DDBJ databases">
        <title>A draft genome for a cacao thread blight-causing isolate of Paramarasmius palmivorus.</title>
        <authorList>
            <person name="Baruah I.K."/>
            <person name="Bukari Y."/>
            <person name="Amoako-Attah I."/>
            <person name="Meinhardt L.W."/>
            <person name="Bailey B.A."/>
            <person name="Cohen S.P."/>
        </authorList>
    </citation>
    <scope>NUCLEOTIDE SEQUENCE [LARGE SCALE GENOMIC DNA]</scope>
    <source>
        <strain evidence="6 7">GH-12</strain>
    </source>
</reference>
<dbReference type="InterPro" id="IPR012967">
    <property type="entry name" value="COMT_dimerisation"/>
</dbReference>
<proteinExistence type="predicted"/>
<dbReference type="InterPro" id="IPR016461">
    <property type="entry name" value="COMT-like"/>
</dbReference>
<dbReference type="InterPro" id="IPR036390">
    <property type="entry name" value="WH_DNA-bd_sf"/>
</dbReference>
<dbReference type="GO" id="GO:0032259">
    <property type="term" value="P:methylation"/>
    <property type="evidence" value="ECO:0007669"/>
    <property type="project" value="UniProtKB-KW"/>
</dbReference>
<dbReference type="InterPro" id="IPR036388">
    <property type="entry name" value="WH-like_DNA-bd_sf"/>
</dbReference>
<sequence>MAANHPVDNSHLTALASLISFSVQEIVATYASIGQAVPSLDSVEPGPFDGAVEDAPERLIHAVKVIQAACMQLVSTVANPSGIVYDRANAHAEPSCLLVATKARIADLLVDKPEGVHVAQLAALSGFQDSDKLGRMMRLLATRHIFREVRPGVYANNRLSVKLTSSNPMSDLVGLVTEVGLLASARLNETYTTKPQTNNETPFQRATGHAFFNWHSLPENREKGERFQRAMVAWSFVYGIGFLSKVYPWMVYPSGCTVCDIGSGNGHVMMDLLKKNPRLHIVLQDQPGVIERTKEYWTKEYPRAIEEQKVKFVPFNFFKDAVVERCDVYYLKGILHDWVDSDCLIILRNVRKAMKPGAKLLIQEIVIRSVAPSHSSLQGSAPEPLLPNWGASSTRLYEEDIAMMRLHNAKERMLEEFTSLWWVK</sequence>
<dbReference type="Pfam" id="PF00891">
    <property type="entry name" value="Methyltransf_2"/>
    <property type="match status" value="1"/>
</dbReference>
<dbReference type="PROSITE" id="PS51683">
    <property type="entry name" value="SAM_OMT_II"/>
    <property type="match status" value="1"/>
</dbReference>
<comment type="caution">
    <text evidence="6">The sequence shown here is derived from an EMBL/GenBank/DDBJ whole genome shotgun (WGS) entry which is preliminary data.</text>
</comment>
<feature type="domain" description="O-methyltransferase C-terminal" evidence="4">
    <location>
        <begin position="197"/>
        <end position="374"/>
    </location>
</feature>
<keyword evidence="3" id="KW-0949">S-adenosyl-L-methionine</keyword>
<dbReference type="Pfam" id="PF08100">
    <property type="entry name" value="Dimerisation"/>
    <property type="match status" value="1"/>
</dbReference>
<keyword evidence="1" id="KW-0489">Methyltransferase</keyword>
<evidence type="ECO:0000256" key="3">
    <source>
        <dbReference type="ARBA" id="ARBA00022691"/>
    </source>
</evidence>
<dbReference type="Proteomes" id="UP001383192">
    <property type="component" value="Unassembled WGS sequence"/>
</dbReference>
<protein>
    <recommendedName>
        <fullName evidence="8">O-methyltransferase domain-containing protein</fullName>
    </recommendedName>
</protein>
<dbReference type="GO" id="GO:0008171">
    <property type="term" value="F:O-methyltransferase activity"/>
    <property type="evidence" value="ECO:0007669"/>
    <property type="project" value="InterPro"/>
</dbReference>
<gene>
    <name evidence="6" type="ORF">VNI00_006497</name>
</gene>
<dbReference type="CDD" id="cd02440">
    <property type="entry name" value="AdoMet_MTases"/>
    <property type="match status" value="1"/>
</dbReference>
<evidence type="ECO:0008006" key="8">
    <source>
        <dbReference type="Google" id="ProtNLM"/>
    </source>
</evidence>
<dbReference type="Gene3D" id="3.40.50.150">
    <property type="entry name" value="Vaccinia Virus protein VP39"/>
    <property type="match status" value="1"/>
</dbReference>
<accession>A0AAW0D4W5</accession>
<evidence type="ECO:0000256" key="2">
    <source>
        <dbReference type="ARBA" id="ARBA00022679"/>
    </source>
</evidence>
<evidence type="ECO:0000313" key="6">
    <source>
        <dbReference type="EMBL" id="KAK7047266.1"/>
    </source>
</evidence>
<dbReference type="Gene3D" id="1.10.10.10">
    <property type="entry name" value="Winged helix-like DNA-binding domain superfamily/Winged helix DNA-binding domain"/>
    <property type="match status" value="1"/>
</dbReference>
<dbReference type="AlphaFoldDB" id="A0AAW0D4W5"/>
<dbReference type="SUPFAM" id="SSF46785">
    <property type="entry name" value="Winged helix' DNA-binding domain"/>
    <property type="match status" value="1"/>
</dbReference>